<name>A0A0G0DVN3_9BACT</name>
<dbReference type="PROSITE" id="PS50943">
    <property type="entry name" value="HTH_CROC1"/>
    <property type="match status" value="1"/>
</dbReference>
<keyword evidence="1" id="KW-0805">Transcription regulation</keyword>
<keyword evidence="2" id="KW-0238">DNA-binding</keyword>
<dbReference type="InterPro" id="IPR010982">
    <property type="entry name" value="Lambda_DNA-bd_dom_sf"/>
</dbReference>
<evidence type="ECO:0000313" key="6">
    <source>
        <dbReference type="Proteomes" id="UP000034606"/>
    </source>
</evidence>
<evidence type="ECO:0000256" key="1">
    <source>
        <dbReference type="ARBA" id="ARBA00023015"/>
    </source>
</evidence>
<accession>A0A0G0DVN3</accession>
<dbReference type="AlphaFoldDB" id="A0A0G0DVN3"/>
<dbReference type="PANTHER" id="PTHR46797">
    <property type="entry name" value="HTH-TYPE TRANSCRIPTIONAL REGULATOR"/>
    <property type="match status" value="1"/>
</dbReference>
<dbReference type="InterPro" id="IPR050807">
    <property type="entry name" value="TransReg_Diox_bact_type"/>
</dbReference>
<sequence length="70" mass="7771">MHSKDSSKKLGINLKKLRLKKKMSQGDISRKLGLDRAYISSIENGRMNPTLSTLEKLAEAIGVNSSELIK</sequence>
<evidence type="ECO:0000256" key="3">
    <source>
        <dbReference type="ARBA" id="ARBA00023163"/>
    </source>
</evidence>
<dbReference type="CDD" id="cd00093">
    <property type="entry name" value="HTH_XRE"/>
    <property type="match status" value="1"/>
</dbReference>
<organism evidence="5 6">
    <name type="scientific">Candidatus Nomurabacteria bacterium GW2011_GWA1_36_15</name>
    <dbReference type="NCBI Taxonomy" id="1618728"/>
    <lineage>
        <taxon>Bacteria</taxon>
        <taxon>Candidatus Nomuraibacteriota</taxon>
    </lineage>
</organism>
<evidence type="ECO:0000259" key="4">
    <source>
        <dbReference type="PROSITE" id="PS50943"/>
    </source>
</evidence>
<keyword evidence="3" id="KW-0804">Transcription</keyword>
<dbReference type="Pfam" id="PF01381">
    <property type="entry name" value="HTH_3"/>
    <property type="match status" value="1"/>
</dbReference>
<protein>
    <recommendedName>
        <fullName evidence="4">HTH cro/C1-type domain-containing protein</fullName>
    </recommendedName>
</protein>
<dbReference type="GO" id="GO:0005829">
    <property type="term" value="C:cytosol"/>
    <property type="evidence" value="ECO:0007669"/>
    <property type="project" value="TreeGrafter"/>
</dbReference>
<proteinExistence type="predicted"/>
<dbReference type="GO" id="GO:0003700">
    <property type="term" value="F:DNA-binding transcription factor activity"/>
    <property type="evidence" value="ECO:0007669"/>
    <property type="project" value="TreeGrafter"/>
</dbReference>
<dbReference type="GO" id="GO:0003677">
    <property type="term" value="F:DNA binding"/>
    <property type="evidence" value="ECO:0007669"/>
    <property type="project" value="UniProtKB-KW"/>
</dbReference>
<comment type="caution">
    <text evidence="5">The sequence shown here is derived from an EMBL/GenBank/DDBJ whole genome shotgun (WGS) entry which is preliminary data.</text>
</comment>
<dbReference type="SMART" id="SM00530">
    <property type="entry name" value="HTH_XRE"/>
    <property type="match status" value="1"/>
</dbReference>
<dbReference type="SUPFAM" id="SSF47413">
    <property type="entry name" value="lambda repressor-like DNA-binding domains"/>
    <property type="match status" value="1"/>
</dbReference>
<evidence type="ECO:0000313" key="5">
    <source>
        <dbReference type="EMBL" id="KKP98649.1"/>
    </source>
</evidence>
<dbReference type="Gene3D" id="1.10.260.40">
    <property type="entry name" value="lambda repressor-like DNA-binding domains"/>
    <property type="match status" value="1"/>
</dbReference>
<dbReference type="PANTHER" id="PTHR46797:SF23">
    <property type="entry name" value="HTH-TYPE TRANSCRIPTIONAL REGULATOR SUTR"/>
    <property type="match status" value="1"/>
</dbReference>
<feature type="domain" description="HTH cro/C1-type" evidence="4">
    <location>
        <begin position="14"/>
        <end position="68"/>
    </location>
</feature>
<dbReference type="EMBL" id="LBRM01000001">
    <property type="protein sequence ID" value="KKP98649.1"/>
    <property type="molecule type" value="Genomic_DNA"/>
</dbReference>
<dbReference type="Proteomes" id="UP000034606">
    <property type="component" value="Unassembled WGS sequence"/>
</dbReference>
<dbReference type="InterPro" id="IPR001387">
    <property type="entry name" value="Cro/C1-type_HTH"/>
</dbReference>
<gene>
    <name evidence="5" type="ORF">US05_C0001G0005</name>
</gene>
<evidence type="ECO:0000256" key="2">
    <source>
        <dbReference type="ARBA" id="ARBA00023125"/>
    </source>
</evidence>
<reference evidence="5 6" key="1">
    <citation type="journal article" date="2015" name="Nature">
        <title>rRNA introns, odd ribosomes, and small enigmatic genomes across a large radiation of phyla.</title>
        <authorList>
            <person name="Brown C.T."/>
            <person name="Hug L.A."/>
            <person name="Thomas B.C."/>
            <person name="Sharon I."/>
            <person name="Castelle C.J."/>
            <person name="Singh A."/>
            <person name="Wilkins M.J."/>
            <person name="Williams K.H."/>
            <person name="Banfield J.F."/>
        </authorList>
    </citation>
    <scope>NUCLEOTIDE SEQUENCE [LARGE SCALE GENOMIC DNA]</scope>
</reference>